<evidence type="ECO:0000313" key="2">
    <source>
        <dbReference type="EMBL" id="DAD23518.1"/>
    </source>
</evidence>
<accession>A0A822Y1I9</accession>
<comment type="caution">
    <text evidence="2">The sequence shown here is derived from an EMBL/GenBank/DDBJ whole genome shotgun (WGS) entry which is preliminary data.</text>
</comment>
<dbReference type="AlphaFoldDB" id="A0A822Y1I9"/>
<dbReference type="InterPro" id="IPR025836">
    <property type="entry name" value="Zn_knuckle_CX2CX4HX4C"/>
</dbReference>
<proteinExistence type="predicted"/>
<name>A0A822Y1I9_NELNU</name>
<dbReference type="EMBL" id="DUZY01000001">
    <property type="protein sequence ID" value="DAD23518.1"/>
    <property type="molecule type" value="Genomic_DNA"/>
</dbReference>
<protein>
    <recommendedName>
        <fullName evidence="1">Zinc knuckle CX2CX4HX4C domain-containing protein</fullName>
    </recommendedName>
</protein>
<dbReference type="Proteomes" id="UP000607653">
    <property type="component" value="Unassembled WGS sequence"/>
</dbReference>
<keyword evidence="3" id="KW-1185">Reference proteome</keyword>
<dbReference type="PANTHER" id="PTHR31286">
    <property type="entry name" value="GLYCINE-RICH CELL WALL STRUCTURAL PROTEIN 1.8-LIKE"/>
    <property type="match status" value="1"/>
</dbReference>
<organism evidence="2 3">
    <name type="scientific">Nelumbo nucifera</name>
    <name type="common">Sacred lotus</name>
    <dbReference type="NCBI Taxonomy" id="4432"/>
    <lineage>
        <taxon>Eukaryota</taxon>
        <taxon>Viridiplantae</taxon>
        <taxon>Streptophyta</taxon>
        <taxon>Embryophyta</taxon>
        <taxon>Tracheophyta</taxon>
        <taxon>Spermatophyta</taxon>
        <taxon>Magnoliopsida</taxon>
        <taxon>Proteales</taxon>
        <taxon>Nelumbonaceae</taxon>
        <taxon>Nelumbo</taxon>
    </lineage>
</organism>
<evidence type="ECO:0000259" key="1">
    <source>
        <dbReference type="Pfam" id="PF14392"/>
    </source>
</evidence>
<evidence type="ECO:0000313" key="3">
    <source>
        <dbReference type="Proteomes" id="UP000607653"/>
    </source>
</evidence>
<gene>
    <name evidence="2" type="ORF">HUJ06_024981</name>
</gene>
<sequence>MENDQAFIKHAWNLTYLIEVGHDDSNGWVFIFEQKEYLLKVLNGGSWFIRESWMLVAVCQDGTIGEKIKLWFQKIWLQMHNIHKNYISDHRCKLFASTTGRVLEVNADIEPGKPTRGCMVRLHVESNLRKPLPRGFFLNNNNNPVWVRFTFENLIELCIYCGLVGHNWKKCQLLPKATPLHEILLELEERKLDELGEWLRAEHKPKKPLIFPTQRKSQETTTACKQLQIVRGD</sequence>
<dbReference type="PANTHER" id="PTHR31286:SF180">
    <property type="entry name" value="OS10G0362600 PROTEIN"/>
    <property type="match status" value="1"/>
</dbReference>
<dbReference type="InterPro" id="IPR040256">
    <property type="entry name" value="At4g02000-like"/>
</dbReference>
<dbReference type="Pfam" id="PF14392">
    <property type="entry name" value="zf-CCHC_4"/>
    <property type="match status" value="1"/>
</dbReference>
<feature type="domain" description="Zinc knuckle CX2CX4HX4C" evidence="1">
    <location>
        <begin position="143"/>
        <end position="172"/>
    </location>
</feature>
<reference evidence="2 3" key="1">
    <citation type="journal article" date="2020" name="Mol. Biol. Evol.">
        <title>Distinct Expression and Methylation Patterns for Genes with Different Fates following a Single Whole-Genome Duplication in Flowering Plants.</title>
        <authorList>
            <person name="Shi T."/>
            <person name="Rahmani R.S."/>
            <person name="Gugger P.F."/>
            <person name="Wang M."/>
            <person name="Li H."/>
            <person name="Zhang Y."/>
            <person name="Li Z."/>
            <person name="Wang Q."/>
            <person name="Van de Peer Y."/>
            <person name="Marchal K."/>
            <person name="Chen J."/>
        </authorList>
    </citation>
    <scope>NUCLEOTIDE SEQUENCE [LARGE SCALE GENOMIC DNA]</scope>
    <source>
        <tissue evidence="2">Leaf</tissue>
    </source>
</reference>